<dbReference type="SMART" id="SM00456">
    <property type="entry name" value="WW"/>
    <property type="match status" value="1"/>
</dbReference>
<keyword evidence="3 6" id="KW-0812">Transmembrane</keyword>
<evidence type="ECO:0000256" key="4">
    <source>
        <dbReference type="ARBA" id="ARBA00022989"/>
    </source>
</evidence>
<dbReference type="Gene3D" id="2.20.70.10">
    <property type="match status" value="1"/>
</dbReference>
<dbReference type="SUPFAM" id="SSF51045">
    <property type="entry name" value="WW domain"/>
    <property type="match status" value="1"/>
</dbReference>
<feature type="transmembrane region" description="Helical" evidence="6">
    <location>
        <begin position="12"/>
        <end position="36"/>
    </location>
</feature>
<comment type="similarity">
    <text evidence="2">Belongs to the SVP26 family.</text>
</comment>
<protein>
    <submittedName>
        <fullName evidence="8">COPII adaptor</fullName>
    </submittedName>
</protein>
<reference evidence="8 9" key="1">
    <citation type="submission" date="2024-03" db="EMBL/GenBank/DDBJ databases">
        <title>Aureococcus anophagefferens CCMP1851 and Kratosvirus quantuckense: Draft genome of a second virus-susceptible host strain in the model system.</title>
        <authorList>
            <person name="Chase E."/>
            <person name="Truchon A.R."/>
            <person name="Schepens W."/>
            <person name="Wilhelm S.W."/>
        </authorList>
    </citation>
    <scope>NUCLEOTIDE SEQUENCE [LARGE SCALE GENOMIC DNA]</scope>
    <source>
        <strain evidence="8 9">CCMP1851</strain>
    </source>
</reference>
<comment type="caution">
    <text evidence="8">The sequence shown here is derived from an EMBL/GenBank/DDBJ whole genome shotgun (WGS) entry which is preliminary data.</text>
</comment>
<evidence type="ECO:0000256" key="3">
    <source>
        <dbReference type="ARBA" id="ARBA00022692"/>
    </source>
</evidence>
<organism evidence="8 9">
    <name type="scientific">Aureococcus anophagefferens</name>
    <name type="common">Harmful bloom alga</name>
    <dbReference type="NCBI Taxonomy" id="44056"/>
    <lineage>
        <taxon>Eukaryota</taxon>
        <taxon>Sar</taxon>
        <taxon>Stramenopiles</taxon>
        <taxon>Ochrophyta</taxon>
        <taxon>Pelagophyceae</taxon>
        <taxon>Pelagomonadales</taxon>
        <taxon>Pelagomonadaceae</taxon>
        <taxon>Aureococcus</taxon>
    </lineage>
</organism>
<feature type="transmembrane region" description="Helical" evidence="6">
    <location>
        <begin position="129"/>
        <end position="150"/>
    </location>
</feature>
<evidence type="ECO:0000256" key="1">
    <source>
        <dbReference type="ARBA" id="ARBA00004141"/>
    </source>
</evidence>
<dbReference type="EMBL" id="JBBJCI010000382">
    <property type="protein sequence ID" value="KAK7231631.1"/>
    <property type="molecule type" value="Genomic_DNA"/>
</dbReference>
<keyword evidence="5 6" id="KW-0472">Membrane</keyword>
<gene>
    <name evidence="8" type="primary">TEX261</name>
    <name evidence="8" type="ORF">SO694_0032600</name>
</gene>
<accession>A0ABR1FIR6</accession>
<dbReference type="PROSITE" id="PS01159">
    <property type="entry name" value="WW_DOMAIN_1"/>
    <property type="match status" value="1"/>
</dbReference>
<evidence type="ECO:0000259" key="7">
    <source>
        <dbReference type="PROSITE" id="PS50020"/>
    </source>
</evidence>
<evidence type="ECO:0000256" key="2">
    <source>
        <dbReference type="ARBA" id="ARBA00008096"/>
    </source>
</evidence>
<proteinExistence type="inferred from homology"/>
<keyword evidence="4 6" id="KW-1133">Transmembrane helix</keyword>
<evidence type="ECO:0000313" key="9">
    <source>
        <dbReference type="Proteomes" id="UP001363151"/>
    </source>
</evidence>
<dbReference type="Pfam" id="PF04148">
    <property type="entry name" value="Erv26"/>
    <property type="match status" value="1"/>
</dbReference>
<feature type="domain" description="WW" evidence="7">
    <location>
        <begin position="252"/>
        <end position="280"/>
    </location>
</feature>
<keyword evidence="9" id="KW-1185">Reference proteome</keyword>
<dbReference type="InterPro" id="IPR001202">
    <property type="entry name" value="WW_dom"/>
</dbReference>
<evidence type="ECO:0000313" key="8">
    <source>
        <dbReference type="EMBL" id="KAK7231631.1"/>
    </source>
</evidence>
<feature type="transmembrane region" description="Helical" evidence="6">
    <location>
        <begin position="101"/>
        <end position="117"/>
    </location>
</feature>
<dbReference type="PANTHER" id="PTHR13144:SF0">
    <property type="entry name" value="PROTEIN TEX261"/>
    <property type="match status" value="1"/>
</dbReference>
<sequence length="280" mass="29979">MAGLVGGWLAYALTLLGGYLAVFGATLCLSCGLYYAAELAEEHSVLTGRLLGYATRAVVAAHAVLWLDGYPLRRVAAGVACHACYAWLLNDYPRLELSSPAFLASVAAFLGGHYSWFQHLADLSVEPLPFINSLGFFTLFVWLVPFSLFISLSINDNALPFGATAARPKSTSAFLRVVDGARGAYESVLGGRVAAAAAAAAPAVDEAEERRRRDAEKTASAMDAVANAMARSQGRTIDDGGATKAREEYAKWSSATDASSGRTYYYNAETRQTSWVWPPE</sequence>
<comment type="subcellular location">
    <subcellularLocation>
        <location evidence="1">Membrane</location>
        <topology evidence="1">Multi-pass membrane protein</topology>
    </subcellularLocation>
</comment>
<dbReference type="PANTHER" id="PTHR13144">
    <property type="entry name" value="TEX261 PROTEIN"/>
    <property type="match status" value="1"/>
</dbReference>
<dbReference type="CDD" id="cd00201">
    <property type="entry name" value="WW"/>
    <property type="match status" value="1"/>
</dbReference>
<evidence type="ECO:0000256" key="5">
    <source>
        <dbReference type="ARBA" id="ARBA00023136"/>
    </source>
</evidence>
<name>A0ABR1FIR6_AURAN</name>
<dbReference type="PROSITE" id="PS50020">
    <property type="entry name" value="WW_DOMAIN_2"/>
    <property type="match status" value="1"/>
</dbReference>
<evidence type="ECO:0000256" key="6">
    <source>
        <dbReference type="SAM" id="Phobius"/>
    </source>
</evidence>
<dbReference type="Pfam" id="PF00397">
    <property type="entry name" value="WW"/>
    <property type="match status" value="1"/>
</dbReference>
<dbReference type="InterPro" id="IPR036020">
    <property type="entry name" value="WW_dom_sf"/>
</dbReference>
<dbReference type="Proteomes" id="UP001363151">
    <property type="component" value="Unassembled WGS sequence"/>
</dbReference>
<dbReference type="InterPro" id="IPR007277">
    <property type="entry name" value="Svp26/Tex261"/>
</dbReference>
<feature type="transmembrane region" description="Helical" evidence="6">
    <location>
        <begin position="48"/>
        <end position="66"/>
    </location>
</feature>